<dbReference type="Gene3D" id="1.10.600.10">
    <property type="entry name" value="Farnesyl Diphosphate Synthase"/>
    <property type="match status" value="1"/>
</dbReference>
<dbReference type="InterPro" id="IPR005630">
    <property type="entry name" value="Terpene_synthase_metal-bd"/>
</dbReference>
<accession>A0ABR2CZW8</accession>
<dbReference type="SUPFAM" id="SSF48576">
    <property type="entry name" value="Terpenoid synthases"/>
    <property type="match status" value="1"/>
</dbReference>
<gene>
    <name evidence="5" type="ORF">V6N12_054253</name>
</gene>
<proteinExistence type="predicted"/>
<keyword evidence="2" id="KW-0460">Magnesium</keyword>
<dbReference type="InterPro" id="IPR008949">
    <property type="entry name" value="Isoprenoid_synthase_dom_sf"/>
</dbReference>
<evidence type="ECO:0000259" key="3">
    <source>
        <dbReference type="Pfam" id="PF01397"/>
    </source>
</evidence>
<evidence type="ECO:0000256" key="1">
    <source>
        <dbReference type="ARBA" id="ARBA00022723"/>
    </source>
</evidence>
<dbReference type="Proteomes" id="UP001472677">
    <property type="component" value="Unassembled WGS sequence"/>
</dbReference>
<dbReference type="Pfam" id="PF01397">
    <property type="entry name" value="Terpene_synth"/>
    <property type="match status" value="1"/>
</dbReference>
<dbReference type="PANTHER" id="PTHR31225">
    <property type="entry name" value="OS04G0344100 PROTEIN-RELATED"/>
    <property type="match status" value="1"/>
</dbReference>
<dbReference type="InterPro" id="IPR001906">
    <property type="entry name" value="Terpene_synth_N"/>
</dbReference>
<dbReference type="SFLD" id="SFLDS00005">
    <property type="entry name" value="Isoprenoid_Synthase_Type_I"/>
    <property type="match status" value="1"/>
</dbReference>
<keyword evidence="6" id="KW-1185">Reference proteome</keyword>
<dbReference type="SUPFAM" id="SSF48239">
    <property type="entry name" value="Terpenoid cyclases/Protein prenyltransferases"/>
    <property type="match status" value="1"/>
</dbReference>
<dbReference type="SFLD" id="SFLDG01019">
    <property type="entry name" value="Terpene_Cyclase_Like_1_C_Termi"/>
    <property type="match status" value="1"/>
</dbReference>
<comment type="caution">
    <text evidence="5">The sequence shown here is derived from an EMBL/GenBank/DDBJ whole genome shotgun (WGS) entry which is preliminary data.</text>
</comment>
<sequence length="600" mass="69387">MGCGNGLEATTPLRLASNFVDVGHRFSSSVRRAATNNRLVSAFQGDHLILTQWRVLVGDGKRASNRLGLMVWELVNWLMDEGVIVDLESHGLRLEELKHGARQLLASVKDSGPQLDLIHTMQRLGVAYLFENEIHHILAMLIHHNIPSDLYTVALHFRILRQNGFFVTTDVLDKFMDGDGKFMDSLGDDVKGLLSLHEASFLGMPEEHVLDEARNFSAKHLLVLSEKVDTRTGEHIRQSMEYPQHWRMEWTEARDFIGIYQKQTDDEMNWGLLELAKLNYNILQSIYLKELQELVEWWKDLNVKERLPFTRDRLVEVYFWAMGSSPQGPQYAKCRRNIAKYGSLATPLDDIYDTYGTLDDLDKYTDAIKRWDLKAMEELPEYMKFLYQAIYNHISETAQDALIDNGIDILPYIKELQWQDYIGTYLKEARWLHNGHNPSAAEYLENAWVSIGIVTPLVYGIFGVAGRSIQQYLSEFVENWSCSDLLCMPAYFIRFIDDLKTSEEEMERGESMNFVHFYMIEKGVSKEEACDHVKGLIRDLWKRMNKAIIEDSARAPATVKVGVNMMRTIYRMYKYGDFFGIQTQQIQECVKSILEPIPMD</sequence>
<feature type="domain" description="Terpene synthase N-terminal" evidence="3">
    <location>
        <begin position="93"/>
        <end position="237"/>
    </location>
</feature>
<evidence type="ECO:0000313" key="6">
    <source>
        <dbReference type="Proteomes" id="UP001472677"/>
    </source>
</evidence>
<dbReference type="InterPro" id="IPR044814">
    <property type="entry name" value="Terpene_cyclase_plant_C1"/>
</dbReference>
<reference evidence="5 6" key="1">
    <citation type="journal article" date="2024" name="G3 (Bethesda)">
        <title>Genome assembly of Hibiscus sabdariffa L. provides insights into metabolisms of medicinal natural products.</title>
        <authorList>
            <person name="Kim T."/>
        </authorList>
    </citation>
    <scope>NUCLEOTIDE SEQUENCE [LARGE SCALE GENOMIC DNA]</scope>
    <source>
        <strain evidence="5">TK-2024</strain>
        <tissue evidence="5">Old leaves</tissue>
    </source>
</reference>
<dbReference type="InterPro" id="IPR036965">
    <property type="entry name" value="Terpene_synth_N_sf"/>
</dbReference>
<dbReference type="InterPro" id="IPR034741">
    <property type="entry name" value="Terpene_cyclase-like_1_C"/>
</dbReference>
<keyword evidence="1" id="KW-0479">Metal-binding</keyword>
<protein>
    <submittedName>
        <fullName evidence="5">Uncharacterized protein</fullName>
    </submittedName>
</protein>
<evidence type="ECO:0000313" key="5">
    <source>
        <dbReference type="EMBL" id="KAK8527025.1"/>
    </source>
</evidence>
<organism evidence="5 6">
    <name type="scientific">Hibiscus sabdariffa</name>
    <name type="common">roselle</name>
    <dbReference type="NCBI Taxonomy" id="183260"/>
    <lineage>
        <taxon>Eukaryota</taxon>
        <taxon>Viridiplantae</taxon>
        <taxon>Streptophyta</taxon>
        <taxon>Embryophyta</taxon>
        <taxon>Tracheophyta</taxon>
        <taxon>Spermatophyta</taxon>
        <taxon>Magnoliopsida</taxon>
        <taxon>eudicotyledons</taxon>
        <taxon>Gunneridae</taxon>
        <taxon>Pentapetalae</taxon>
        <taxon>rosids</taxon>
        <taxon>malvids</taxon>
        <taxon>Malvales</taxon>
        <taxon>Malvaceae</taxon>
        <taxon>Malvoideae</taxon>
        <taxon>Hibiscus</taxon>
    </lineage>
</organism>
<dbReference type="PANTHER" id="PTHR31225:SF218">
    <property type="entry name" value="GERANIOL SYNTHASE, CHLOROPLASTIC-LIKE"/>
    <property type="match status" value="1"/>
</dbReference>
<dbReference type="EMBL" id="JBBPBM010000038">
    <property type="protein sequence ID" value="KAK8527025.1"/>
    <property type="molecule type" value="Genomic_DNA"/>
</dbReference>
<name>A0ABR2CZW8_9ROSI</name>
<evidence type="ECO:0000259" key="4">
    <source>
        <dbReference type="Pfam" id="PF03936"/>
    </source>
</evidence>
<dbReference type="InterPro" id="IPR050148">
    <property type="entry name" value="Terpene_synthase-like"/>
</dbReference>
<feature type="domain" description="Terpene synthase metal-binding" evidence="4">
    <location>
        <begin position="299"/>
        <end position="542"/>
    </location>
</feature>
<dbReference type="InterPro" id="IPR008930">
    <property type="entry name" value="Terpenoid_cyclase/PrenylTrfase"/>
</dbReference>
<dbReference type="Pfam" id="PF03936">
    <property type="entry name" value="Terpene_synth_C"/>
    <property type="match status" value="1"/>
</dbReference>
<dbReference type="CDD" id="cd00684">
    <property type="entry name" value="Terpene_cyclase_plant_C1"/>
    <property type="match status" value="1"/>
</dbReference>
<evidence type="ECO:0000256" key="2">
    <source>
        <dbReference type="ARBA" id="ARBA00022842"/>
    </source>
</evidence>
<dbReference type="Gene3D" id="1.50.10.130">
    <property type="entry name" value="Terpene synthase, N-terminal domain"/>
    <property type="match status" value="1"/>
</dbReference>